<protein>
    <submittedName>
        <fullName evidence="1">Uncharacterized protein</fullName>
    </submittedName>
</protein>
<evidence type="ECO:0000313" key="2">
    <source>
        <dbReference type="Proteomes" id="UP000790709"/>
    </source>
</evidence>
<name>A0ACB8C182_9AGAM</name>
<dbReference type="Proteomes" id="UP000790709">
    <property type="component" value="Unassembled WGS sequence"/>
</dbReference>
<sequence>MCQNTRAQLRKSRSVSLYLPRRPDSIPIPPSLVNSPHLLNPESIFRKKIRFPKSPLREDDEWLRDLIPLVSSSGRREGKGNQVDEDEKWGPLRLTPSNTSDATSHQAVPPSPILRPWSSPPTPFYVSVDNRSITSGMSSSKVGA</sequence>
<evidence type="ECO:0000313" key="1">
    <source>
        <dbReference type="EMBL" id="KAH7930848.1"/>
    </source>
</evidence>
<comment type="caution">
    <text evidence="1">The sequence shown here is derived from an EMBL/GenBank/DDBJ whole genome shotgun (WGS) entry which is preliminary data.</text>
</comment>
<keyword evidence="2" id="KW-1185">Reference proteome</keyword>
<proteinExistence type="predicted"/>
<accession>A0ACB8C182</accession>
<organism evidence="1 2">
    <name type="scientific">Leucogyrophana mollusca</name>
    <dbReference type="NCBI Taxonomy" id="85980"/>
    <lineage>
        <taxon>Eukaryota</taxon>
        <taxon>Fungi</taxon>
        <taxon>Dikarya</taxon>
        <taxon>Basidiomycota</taxon>
        <taxon>Agaricomycotina</taxon>
        <taxon>Agaricomycetes</taxon>
        <taxon>Agaricomycetidae</taxon>
        <taxon>Boletales</taxon>
        <taxon>Boletales incertae sedis</taxon>
        <taxon>Leucogyrophana</taxon>
    </lineage>
</organism>
<reference evidence="1" key="1">
    <citation type="journal article" date="2021" name="New Phytol.">
        <title>Evolutionary innovations through gain and loss of genes in the ectomycorrhizal Boletales.</title>
        <authorList>
            <person name="Wu G."/>
            <person name="Miyauchi S."/>
            <person name="Morin E."/>
            <person name="Kuo A."/>
            <person name="Drula E."/>
            <person name="Varga T."/>
            <person name="Kohler A."/>
            <person name="Feng B."/>
            <person name="Cao Y."/>
            <person name="Lipzen A."/>
            <person name="Daum C."/>
            <person name="Hundley H."/>
            <person name="Pangilinan J."/>
            <person name="Johnson J."/>
            <person name="Barry K."/>
            <person name="LaButti K."/>
            <person name="Ng V."/>
            <person name="Ahrendt S."/>
            <person name="Min B."/>
            <person name="Choi I.G."/>
            <person name="Park H."/>
            <person name="Plett J.M."/>
            <person name="Magnuson J."/>
            <person name="Spatafora J.W."/>
            <person name="Nagy L.G."/>
            <person name="Henrissat B."/>
            <person name="Grigoriev I.V."/>
            <person name="Yang Z.L."/>
            <person name="Xu J."/>
            <person name="Martin F.M."/>
        </authorList>
    </citation>
    <scope>NUCLEOTIDE SEQUENCE</scope>
    <source>
        <strain evidence="1">KUC20120723A-06</strain>
    </source>
</reference>
<gene>
    <name evidence="1" type="ORF">BV22DRAFT_1028015</name>
</gene>
<dbReference type="EMBL" id="MU266329">
    <property type="protein sequence ID" value="KAH7930848.1"/>
    <property type="molecule type" value="Genomic_DNA"/>
</dbReference>